<reference evidence="1" key="1">
    <citation type="submission" date="2020-05" db="EMBL/GenBank/DDBJ databases">
        <title>Phylogenomic resolution of chytrid fungi.</title>
        <authorList>
            <person name="Stajich J.E."/>
            <person name="Amses K."/>
            <person name="Simmons R."/>
            <person name="Seto K."/>
            <person name="Myers J."/>
            <person name="Bonds A."/>
            <person name="Quandt C.A."/>
            <person name="Barry K."/>
            <person name="Liu P."/>
            <person name="Grigoriev I."/>
            <person name="Longcore J.E."/>
            <person name="James T.Y."/>
        </authorList>
    </citation>
    <scope>NUCLEOTIDE SEQUENCE</scope>
    <source>
        <strain evidence="1">JEL0513</strain>
    </source>
</reference>
<dbReference type="SUPFAM" id="SSF52058">
    <property type="entry name" value="L domain-like"/>
    <property type="match status" value="1"/>
</dbReference>
<dbReference type="AlphaFoldDB" id="A0AAD5T4H7"/>
<name>A0AAD5T4H7_9FUNG</name>
<dbReference type="EMBL" id="JADGJH010000539">
    <property type="protein sequence ID" value="KAJ3126842.1"/>
    <property type="molecule type" value="Genomic_DNA"/>
</dbReference>
<dbReference type="InterPro" id="IPR032675">
    <property type="entry name" value="LRR_dom_sf"/>
</dbReference>
<protein>
    <submittedName>
        <fullName evidence="1">Uncharacterized protein</fullName>
    </submittedName>
</protein>
<sequence>MSSDCTALATAFPNAGFTSSCCTQSGITCTNGRITELDMQCTTGGQSWIGSSFPTALSALSAVGIILFDDCGMTGELPDIFDSFPQLYELHISFPPPSWNSVGPRLNMGNHFSGQIPATLAKTSLLYFHAENNLFTGEVPQAFVDYIETGATVKNDCKGGSNGNFCYL</sequence>
<gene>
    <name evidence="1" type="ORF">HK100_010056</name>
</gene>
<dbReference type="Proteomes" id="UP001211907">
    <property type="component" value="Unassembled WGS sequence"/>
</dbReference>
<dbReference type="PANTHER" id="PTHR48009:SF4">
    <property type="entry name" value="LEUCINE-RICH REPEAT (LRR) FAMILY PROTEIN"/>
    <property type="match status" value="1"/>
</dbReference>
<dbReference type="PANTHER" id="PTHR48009">
    <property type="entry name" value="LEUCINE-RICH REPEAT (LRR) FAMILY PROTEIN"/>
    <property type="match status" value="1"/>
</dbReference>
<keyword evidence="2" id="KW-1185">Reference proteome</keyword>
<dbReference type="InterPro" id="IPR053213">
    <property type="entry name" value="RLP29"/>
</dbReference>
<organism evidence="1 2">
    <name type="scientific">Physocladia obscura</name>
    <dbReference type="NCBI Taxonomy" id="109957"/>
    <lineage>
        <taxon>Eukaryota</taxon>
        <taxon>Fungi</taxon>
        <taxon>Fungi incertae sedis</taxon>
        <taxon>Chytridiomycota</taxon>
        <taxon>Chytridiomycota incertae sedis</taxon>
        <taxon>Chytridiomycetes</taxon>
        <taxon>Chytridiales</taxon>
        <taxon>Chytriomycetaceae</taxon>
        <taxon>Physocladia</taxon>
    </lineage>
</organism>
<proteinExistence type="predicted"/>
<accession>A0AAD5T4H7</accession>
<comment type="caution">
    <text evidence="1">The sequence shown here is derived from an EMBL/GenBank/DDBJ whole genome shotgun (WGS) entry which is preliminary data.</text>
</comment>
<evidence type="ECO:0000313" key="2">
    <source>
        <dbReference type="Proteomes" id="UP001211907"/>
    </source>
</evidence>
<evidence type="ECO:0000313" key="1">
    <source>
        <dbReference type="EMBL" id="KAJ3126842.1"/>
    </source>
</evidence>
<dbReference type="Gene3D" id="3.80.10.10">
    <property type="entry name" value="Ribonuclease Inhibitor"/>
    <property type="match status" value="1"/>
</dbReference>